<dbReference type="RefSeq" id="WP_203150422.1">
    <property type="nucleotide sequence ID" value="NZ_JAEVHL010000138.1"/>
</dbReference>
<feature type="domain" description="Beta-ketoacyl synthase-like N-terminal" evidence="2">
    <location>
        <begin position="37"/>
        <end position="170"/>
    </location>
</feature>
<dbReference type="SUPFAM" id="SSF53901">
    <property type="entry name" value="Thiolase-like"/>
    <property type="match status" value="1"/>
</dbReference>
<dbReference type="InterPro" id="IPR014030">
    <property type="entry name" value="Ketoacyl_synth_N"/>
</dbReference>
<dbReference type="PANTHER" id="PTHR11712:SF336">
    <property type="entry name" value="3-OXOACYL-[ACYL-CARRIER-PROTEIN] SYNTHASE, MITOCHONDRIAL"/>
    <property type="match status" value="1"/>
</dbReference>
<proteinExistence type="predicted"/>
<dbReference type="EMBL" id="JAEVHL010000138">
    <property type="protein sequence ID" value="MBM0278026.1"/>
    <property type="molecule type" value="Genomic_DNA"/>
</dbReference>
<protein>
    <recommendedName>
        <fullName evidence="2">Beta-ketoacyl synthase-like N-terminal domain-containing protein</fullName>
    </recommendedName>
</protein>
<dbReference type="InterPro" id="IPR016039">
    <property type="entry name" value="Thiolase-like"/>
</dbReference>
<evidence type="ECO:0000259" key="2">
    <source>
        <dbReference type="Pfam" id="PF00109"/>
    </source>
</evidence>
<evidence type="ECO:0000313" key="3">
    <source>
        <dbReference type="EMBL" id="MBM0278026.1"/>
    </source>
</evidence>
<dbReference type="Proteomes" id="UP000622245">
    <property type="component" value="Unassembled WGS sequence"/>
</dbReference>
<keyword evidence="1" id="KW-0808">Transferase</keyword>
<evidence type="ECO:0000313" key="4">
    <source>
        <dbReference type="Proteomes" id="UP000622245"/>
    </source>
</evidence>
<keyword evidence="4" id="KW-1185">Reference proteome</keyword>
<dbReference type="InterPro" id="IPR000794">
    <property type="entry name" value="Beta-ketoacyl_synthase"/>
</dbReference>
<organism evidence="3 4">
    <name type="scientific">Micromonospora tarensis</name>
    <dbReference type="NCBI Taxonomy" id="2806100"/>
    <lineage>
        <taxon>Bacteria</taxon>
        <taxon>Bacillati</taxon>
        <taxon>Actinomycetota</taxon>
        <taxon>Actinomycetes</taxon>
        <taxon>Micromonosporales</taxon>
        <taxon>Micromonosporaceae</taxon>
        <taxon>Micromonospora</taxon>
    </lineage>
</organism>
<reference evidence="3 4" key="1">
    <citation type="submission" date="2021-01" db="EMBL/GenBank/DDBJ databases">
        <title>Draft genome sequence of Micromonospora sp. strain STR1s_6.</title>
        <authorList>
            <person name="Karlyshev A."/>
            <person name="Jawad R."/>
        </authorList>
    </citation>
    <scope>NUCLEOTIDE SEQUENCE [LARGE SCALE GENOMIC DNA]</scope>
    <source>
        <strain evidence="3 4">STR1S-6</strain>
    </source>
</reference>
<sequence length="314" mass="31663">MTVLVTGVGVVLPGGGRLADLGRTEAGSLEPVDPRSRINRRGLRYKDRATQLAFCAAEEALNDAGLYAPAAEAPVRAEIGIVVSSNFGNLDTVCRVTGTIGAEGTLAASPMDLPNASSNVIASSLAIRFGLAGANLMLCSGATSGLDALSWGRRLITAGRCRQVLVLGTEPDNETVREFTDTPRMLDGAVGVVLEDAGTAAARGAVPRLTLGTACRGGTLADCVAVLAAHGAPARWYPPEAVTADVLDGLFPGATRVDLAQVWGASSGALGVLQCAAAIGWFDGGGAGPVYAVTGGGRDSAAGHVFTAPPGVAR</sequence>
<comment type="caution">
    <text evidence="3">The sequence shown here is derived from an EMBL/GenBank/DDBJ whole genome shotgun (WGS) entry which is preliminary data.</text>
</comment>
<dbReference type="PANTHER" id="PTHR11712">
    <property type="entry name" value="POLYKETIDE SYNTHASE-RELATED"/>
    <property type="match status" value="1"/>
</dbReference>
<dbReference type="Gene3D" id="3.40.47.10">
    <property type="match status" value="1"/>
</dbReference>
<evidence type="ECO:0000256" key="1">
    <source>
        <dbReference type="ARBA" id="ARBA00022679"/>
    </source>
</evidence>
<dbReference type="Pfam" id="PF00109">
    <property type="entry name" value="ketoacyl-synt"/>
    <property type="match status" value="1"/>
</dbReference>
<accession>A0ABS1YLK7</accession>
<gene>
    <name evidence="3" type="ORF">JM949_23020</name>
</gene>
<name>A0ABS1YLK7_9ACTN</name>